<reference evidence="3 4" key="1">
    <citation type="submission" date="2019-11" db="EMBL/GenBank/DDBJ databases">
        <authorList>
            <person name="Im W.T."/>
        </authorList>
    </citation>
    <scope>NUCLEOTIDE SEQUENCE [LARGE SCALE GENOMIC DNA]</scope>
    <source>
        <strain evidence="3 4">SB-02</strain>
    </source>
</reference>
<gene>
    <name evidence="3" type="ORF">GLV81_07035</name>
</gene>
<dbReference type="AlphaFoldDB" id="A0A6I6GHK5"/>
<sequence length="202" mass="22497">MNFYYKTIAKEGFAEFKDRGSRFLAYAYPIESVDDFKAKLAALKKEHPKAVHHCFAYRIGLDNLLFRVSDDGEPSGSAGRPILGQIDSKGLTNVMIVVVRYFGGTLLGVPGLINAYKTAAALALQVTPEVEKAVEKNYRIHCTYDLLNDVMTILKQVGCSIHNVEQSLFCDVHAGIPLNRLDAVLHKIKDIHTVEITEEKTK</sequence>
<evidence type="ECO:0000259" key="2">
    <source>
        <dbReference type="Pfam" id="PF01205"/>
    </source>
</evidence>
<dbReference type="Proteomes" id="UP000426027">
    <property type="component" value="Chromosome"/>
</dbReference>
<organism evidence="3 4">
    <name type="scientific">Phnomibacter ginsenosidimutans</name>
    <dbReference type="NCBI Taxonomy" id="2676868"/>
    <lineage>
        <taxon>Bacteria</taxon>
        <taxon>Pseudomonadati</taxon>
        <taxon>Bacteroidota</taxon>
        <taxon>Chitinophagia</taxon>
        <taxon>Chitinophagales</taxon>
        <taxon>Chitinophagaceae</taxon>
        <taxon>Phnomibacter</taxon>
    </lineage>
</organism>
<evidence type="ECO:0000313" key="4">
    <source>
        <dbReference type="Proteomes" id="UP000426027"/>
    </source>
</evidence>
<proteinExistence type="inferred from homology"/>
<dbReference type="SUPFAM" id="SSF54211">
    <property type="entry name" value="Ribosomal protein S5 domain 2-like"/>
    <property type="match status" value="1"/>
</dbReference>
<name>A0A6I6GHK5_9BACT</name>
<dbReference type="InterPro" id="IPR020568">
    <property type="entry name" value="Ribosomal_Su5_D2-typ_SF"/>
</dbReference>
<dbReference type="Gene3D" id="3.30.230.30">
    <property type="entry name" value="Impact, N-terminal domain"/>
    <property type="match status" value="1"/>
</dbReference>
<dbReference type="InterPro" id="IPR023582">
    <property type="entry name" value="Impact"/>
</dbReference>
<dbReference type="PROSITE" id="PS00910">
    <property type="entry name" value="UPF0029"/>
    <property type="match status" value="1"/>
</dbReference>
<dbReference type="KEGG" id="fls:GLV81_07035"/>
<dbReference type="PANTHER" id="PTHR16301">
    <property type="entry name" value="IMPACT-RELATED"/>
    <property type="match status" value="1"/>
</dbReference>
<dbReference type="InterPro" id="IPR001498">
    <property type="entry name" value="Impact_N"/>
</dbReference>
<keyword evidence="4" id="KW-1185">Reference proteome</keyword>
<dbReference type="EMBL" id="CP046566">
    <property type="protein sequence ID" value="QGW27885.1"/>
    <property type="molecule type" value="Genomic_DNA"/>
</dbReference>
<dbReference type="Pfam" id="PF01205">
    <property type="entry name" value="Impact_N"/>
    <property type="match status" value="1"/>
</dbReference>
<comment type="similarity">
    <text evidence="1">Belongs to the IMPACT family.</text>
</comment>
<dbReference type="PANTHER" id="PTHR16301:SF20">
    <property type="entry name" value="IMPACT FAMILY MEMBER YIGZ"/>
    <property type="match status" value="1"/>
</dbReference>
<feature type="domain" description="Impact N-terminal" evidence="2">
    <location>
        <begin position="19"/>
        <end position="124"/>
    </location>
</feature>
<dbReference type="GO" id="GO:0006446">
    <property type="term" value="P:regulation of translational initiation"/>
    <property type="evidence" value="ECO:0007669"/>
    <property type="project" value="TreeGrafter"/>
</dbReference>
<dbReference type="RefSeq" id="WP_157478078.1">
    <property type="nucleotide sequence ID" value="NZ_CP046566.1"/>
</dbReference>
<dbReference type="InterPro" id="IPR036956">
    <property type="entry name" value="Impact_N_sf"/>
</dbReference>
<dbReference type="GO" id="GO:0005737">
    <property type="term" value="C:cytoplasm"/>
    <property type="evidence" value="ECO:0007669"/>
    <property type="project" value="TreeGrafter"/>
</dbReference>
<accession>A0A6I6GHK5</accession>
<evidence type="ECO:0000313" key="3">
    <source>
        <dbReference type="EMBL" id="QGW27885.1"/>
    </source>
</evidence>
<evidence type="ECO:0000256" key="1">
    <source>
        <dbReference type="ARBA" id="ARBA00007665"/>
    </source>
</evidence>
<dbReference type="InterPro" id="IPR020569">
    <property type="entry name" value="UPF0029_Impact_CS"/>
</dbReference>
<protein>
    <submittedName>
        <fullName evidence="3">YigZ family protein</fullName>
    </submittedName>
</protein>